<feature type="domain" description="Peptidase C1A papain C-terminal" evidence="3">
    <location>
        <begin position="4"/>
        <end position="200"/>
    </location>
</feature>
<dbReference type="InterPro" id="IPR025661">
    <property type="entry name" value="Pept_asp_AS"/>
</dbReference>
<dbReference type="AlphaFoldDB" id="A0AAV4BV37"/>
<dbReference type="InterPro" id="IPR013128">
    <property type="entry name" value="Peptidase_C1A"/>
</dbReference>
<gene>
    <name evidence="4" type="ORF">PoB_004948500</name>
</gene>
<evidence type="ECO:0000313" key="5">
    <source>
        <dbReference type="Proteomes" id="UP000735302"/>
    </source>
</evidence>
<evidence type="ECO:0000259" key="3">
    <source>
        <dbReference type="SMART" id="SM00645"/>
    </source>
</evidence>
<keyword evidence="2" id="KW-1015">Disulfide bond</keyword>
<dbReference type="EMBL" id="BLXT01005482">
    <property type="protein sequence ID" value="GFO22980.1"/>
    <property type="molecule type" value="Genomic_DNA"/>
</dbReference>
<organism evidence="4 5">
    <name type="scientific">Plakobranchus ocellatus</name>
    <dbReference type="NCBI Taxonomy" id="259542"/>
    <lineage>
        <taxon>Eukaryota</taxon>
        <taxon>Metazoa</taxon>
        <taxon>Spiralia</taxon>
        <taxon>Lophotrochozoa</taxon>
        <taxon>Mollusca</taxon>
        <taxon>Gastropoda</taxon>
        <taxon>Heterobranchia</taxon>
        <taxon>Euthyneura</taxon>
        <taxon>Panpulmonata</taxon>
        <taxon>Sacoglossa</taxon>
        <taxon>Placobranchoidea</taxon>
        <taxon>Plakobranchidae</taxon>
        <taxon>Plakobranchus</taxon>
    </lineage>
</organism>
<dbReference type="Proteomes" id="UP000735302">
    <property type="component" value="Unassembled WGS sequence"/>
</dbReference>
<name>A0AAV4BV37_9GAST</name>
<sequence length="201" mass="21807">MHFKNNSSPILIKLKTGALEGQWFAKTEDLISLSEQQLIDCVDENNGCKGGTVLPAFEHIINTGGIATDANYPYRATTGTCHFNASKISATAYACGVVEAHRRDEELKIAVATIGPLSISIDADSPHFKHYTRGVYDNPSCSSVRTNHAALVVGYGSEGGQDYWIVKNSWGTSWGIHGYILMSRNKDNQCGIANVPSFPLV</sequence>
<dbReference type="Pfam" id="PF00112">
    <property type="entry name" value="Peptidase_C1"/>
    <property type="match status" value="1"/>
</dbReference>
<protein>
    <submittedName>
        <fullName evidence="4">Cathepsin l</fullName>
    </submittedName>
</protein>
<dbReference type="GO" id="GO:0006508">
    <property type="term" value="P:proteolysis"/>
    <property type="evidence" value="ECO:0007669"/>
    <property type="project" value="InterPro"/>
</dbReference>
<accession>A0AAV4BV37</accession>
<proteinExistence type="inferred from homology"/>
<comment type="similarity">
    <text evidence="1">Belongs to the peptidase C1 family.</text>
</comment>
<comment type="caution">
    <text evidence="4">The sequence shown here is derived from an EMBL/GenBank/DDBJ whole genome shotgun (WGS) entry which is preliminary data.</text>
</comment>
<dbReference type="PANTHER" id="PTHR12411">
    <property type="entry name" value="CYSTEINE PROTEASE FAMILY C1-RELATED"/>
    <property type="match status" value="1"/>
</dbReference>
<dbReference type="InterPro" id="IPR000668">
    <property type="entry name" value="Peptidase_C1A_C"/>
</dbReference>
<dbReference type="Gene3D" id="3.90.70.10">
    <property type="entry name" value="Cysteine proteinases"/>
    <property type="match status" value="1"/>
</dbReference>
<reference evidence="4 5" key="1">
    <citation type="journal article" date="2021" name="Elife">
        <title>Chloroplast acquisition without the gene transfer in kleptoplastic sea slugs, Plakobranchus ocellatus.</title>
        <authorList>
            <person name="Maeda T."/>
            <person name="Takahashi S."/>
            <person name="Yoshida T."/>
            <person name="Shimamura S."/>
            <person name="Takaki Y."/>
            <person name="Nagai Y."/>
            <person name="Toyoda A."/>
            <person name="Suzuki Y."/>
            <person name="Arimoto A."/>
            <person name="Ishii H."/>
            <person name="Satoh N."/>
            <person name="Nishiyama T."/>
            <person name="Hasebe M."/>
            <person name="Maruyama T."/>
            <person name="Minagawa J."/>
            <person name="Obokata J."/>
            <person name="Shigenobu S."/>
        </authorList>
    </citation>
    <scope>NUCLEOTIDE SEQUENCE [LARGE SCALE GENOMIC DNA]</scope>
</reference>
<dbReference type="SMART" id="SM00645">
    <property type="entry name" value="Pept_C1"/>
    <property type="match status" value="1"/>
</dbReference>
<dbReference type="CDD" id="cd02248">
    <property type="entry name" value="Peptidase_C1A"/>
    <property type="match status" value="1"/>
</dbReference>
<evidence type="ECO:0000256" key="1">
    <source>
        <dbReference type="ARBA" id="ARBA00008455"/>
    </source>
</evidence>
<evidence type="ECO:0000256" key="2">
    <source>
        <dbReference type="ARBA" id="ARBA00023157"/>
    </source>
</evidence>
<evidence type="ECO:0000313" key="4">
    <source>
        <dbReference type="EMBL" id="GFO22980.1"/>
    </source>
</evidence>
<dbReference type="SUPFAM" id="SSF54001">
    <property type="entry name" value="Cysteine proteinases"/>
    <property type="match status" value="1"/>
</dbReference>
<dbReference type="InterPro" id="IPR038765">
    <property type="entry name" value="Papain-like_cys_pep_sf"/>
</dbReference>
<keyword evidence="5" id="KW-1185">Reference proteome</keyword>
<dbReference type="GO" id="GO:0008234">
    <property type="term" value="F:cysteine-type peptidase activity"/>
    <property type="evidence" value="ECO:0007669"/>
    <property type="project" value="InterPro"/>
</dbReference>
<dbReference type="PROSITE" id="PS00640">
    <property type="entry name" value="THIOL_PROTEASE_ASN"/>
    <property type="match status" value="1"/>
</dbReference>
<dbReference type="InterPro" id="IPR039417">
    <property type="entry name" value="Peptidase_C1A_papain-like"/>
</dbReference>
<dbReference type="FunFam" id="3.90.70.10:FF:000332">
    <property type="entry name" value="Cathepsin L1"/>
    <property type="match status" value="1"/>
</dbReference>